<proteinExistence type="predicted"/>
<reference evidence="1 2" key="1">
    <citation type="submission" date="2019-08" db="EMBL/GenBank/DDBJ databases">
        <title>Luteimonas viscosus sp. nov., isolated from soil of a sunflower field.</title>
        <authorList>
            <person name="Jianli Z."/>
            <person name="Ying Z."/>
        </authorList>
    </citation>
    <scope>NUCLEOTIDE SEQUENCE [LARGE SCALE GENOMIC DNA]</scope>
    <source>
        <strain evidence="1 2">XBU10</strain>
    </source>
</reference>
<evidence type="ECO:0000313" key="2">
    <source>
        <dbReference type="Proteomes" id="UP000324973"/>
    </source>
</evidence>
<dbReference type="RefSeq" id="WP_149102454.1">
    <property type="nucleotide sequence ID" value="NZ_VTFT01000001.1"/>
</dbReference>
<comment type="caution">
    <text evidence="1">The sequence shown here is derived from an EMBL/GenBank/DDBJ whole genome shotgun (WGS) entry which is preliminary data.</text>
</comment>
<dbReference type="Proteomes" id="UP000324973">
    <property type="component" value="Unassembled WGS sequence"/>
</dbReference>
<gene>
    <name evidence="1" type="ORF">FZO89_06355</name>
</gene>
<organism evidence="1 2">
    <name type="scientific">Luteimonas viscosa</name>
    <dbReference type="NCBI Taxonomy" id="1132694"/>
    <lineage>
        <taxon>Bacteria</taxon>
        <taxon>Pseudomonadati</taxon>
        <taxon>Pseudomonadota</taxon>
        <taxon>Gammaproteobacteria</taxon>
        <taxon>Lysobacterales</taxon>
        <taxon>Lysobacteraceae</taxon>
        <taxon>Luteimonas</taxon>
    </lineage>
</organism>
<dbReference type="AlphaFoldDB" id="A0A5D4XP67"/>
<sequence>MTQSYILQMFTARVESGEVNSAELKPGKGGSWFEALAAGLGKILAARAGKMIEAQQTMERTYDSDAKQQSEEYMAAMTDFQVQSQIFSQTAQAVSTAIKSVGEGLAQVARKN</sequence>
<evidence type="ECO:0000313" key="1">
    <source>
        <dbReference type="EMBL" id="TYT25904.1"/>
    </source>
</evidence>
<accession>A0A5D4XP67</accession>
<protein>
    <submittedName>
        <fullName evidence="1">Uncharacterized protein</fullName>
    </submittedName>
</protein>
<keyword evidence="2" id="KW-1185">Reference proteome</keyword>
<dbReference type="OrthoDB" id="5975998at2"/>
<dbReference type="EMBL" id="VTFT01000001">
    <property type="protein sequence ID" value="TYT25904.1"/>
    <property type="molecule type" value="Genomic_DNA"/>
</dbReference>
<name>A0A5D4XP67_9GAMM</name>